<name>A0A1R3WVJ1_9RHOB</name>
<evidence type="ECO:0000313" key="2">
    <source>
        <dbReference type="EMBL" id="SIT81651.1"/>
    </source>
</evidence>
<gene>
    <name evidence="2" type="ORF">SAMN05421665_1305</name>
</gene>
<dbReference type="InterPro" id="IPR054239">
    <property type="entry name" value="DUF6966"/>
</dbReference>
<feature type="domain" description="DUF6966" evidence="1">
    <location>
        <begin position="28"/>
        <end position="70"/>
    </location>
</feature>
<dbReference type="EMBL" id="FTPR01000001">
    <property type="protein sequence ID" value="SIT81651.1"/>
    <property type="molecule type" value="Genomic_DNA"/>
</dbReference>
<keyword evidence="2" id="KW-0966">Cell projection</keyword>
<reference evidence="3" key="1">
    <citation type="submission" date="2017-01" db="EMBL/GenBank/DDBJ databases">
        <authorList>
            <person name="Varghese N."/>
            <person name="Submissions S."/>
        </authorList>
    </citation>
    <scope>NUCLEOTIDE SEQUENCE [LARGE SCALE GENOMIC DNA]</scope>
    <source>
        <strain evidence="3">DSM 29591</strain>
    </source>
</reference>
<evidence type="ECO:0000313" key="3">
    <source>
        <dbReference type="Proteomes" id="UP000186997"/>
    </source>
</evidence>
<sequence>MENKSLHPEVESFICSLRRLEAILSIHEGNFWNERVRKVREIAEKSDGYSVEMFLGFFGGMGSLNDLVLNAPMPINSEFDAERRRAYIFAQALK</sequence>
<keyword evidence="3" id="KW-1185">Reference proteome</keyword>
<dbReference type="Pfam" id="PF22294">
    <property type="entry name" value="DUF6966"/>
    <property type="match status" value="1"/>
</dbReference>
<keyword evidence="2" id="KW-0282">Flagellum</keyword>
<organism evidence="2 3">
    <name type="scientific">Yoonia rosea</name>
    <dbReference type="NCBI Taxonomy" id="287098"/>
    <lineage>
        <taxon>Bacteria</taxon>
        <taxon>Pseudomonadati</taxon>
        <taxon>Pseudomonadota</taxon>
        <taxon>Alphaproteobacteria</taxon>
        <taxon>Rhodobacterales</taxon>
        <taxon>Paracoccaceae</taxon>
        <taxon>Yoonia</taxon>
    </lineage>
</organism>
<dbReference type="OrthoDB" id="1449298at2"/>
<dbReference type="RefSeq" id="WP_076658888.1">
    <property type="nucleotide sequence ID" value="NZ_FTPR01000001.1"/>
</dbReference>
<evidence type="ECO:0000259" key="1">
    <source>
        <dbReference type="Pfam" id="PF22294"/>
    </source>
</evidence>
<accession>A0A1R3WVJ1</accession>
<keyword evidence="2" id="KW-0969">Cilium</keyword>
<protein>
    <submittedName>
        <fullName evidence="2">Flagellar motor switch protein FliN/FliY</fullName>
    </submittedName>
</protein>
<proteinExistence type="predicted"/>
<dbReference type="AlphaFoldDB" id="A0A1R3WVJ1"/>
<dbReference type="Proteomes" id="UP000186997">
    <property type="component" value="Unassembled WGS sequence"/>
</dbReference>